<dbReference type="Pfam" id="PF19077">
    <property type="entry name" value="Big_13"/>
    <property type="match status" value="6"/>
</dbReference>
<gene>
    <name evidence="5" type="ordered locus">ECA1100</name>
</gene>
<accession>Q6D875</accession>
<dbReference type="Gene3D" id="2.60.40.10">
    <property type="entry name" value="Immunoglobulins"/>
    <property type="match status" value="10"/>
</dbReference>
<organism evidence="5 6">
    <name type="scientific">Pectobacterium atrosepticum (strain SCRI 1043 / ATCC BAA-672)</name>
    <name type="common">Erwinia carotovora subsp. atroseptica</name>
    <dbReference type="NCBI Taxonomy" id="218491"/>
    <lineage>
        <taxon>Bacteria</taxon>
        <taxon>Pseudomonadati</taxon>
        <taxon>Pseudomonadota</taxon>
        <taxon>Gammaproteobacteria</taxon>
        <taxon>Enterobacterales</taxon>
        <taxon>Pectobacteriaceae</taxon>
        <taxon>Pectobacterium</taxon>
    </lineage>
</organism>
<dbReference type="eggNOG" id="COG2373">
    <property type="taxonomic scope" value="Bacteria"/>
</dbReference>
<dbReference type="NCBIfam" id="NF033510">
    <property type="entry name" value="Ca_tandemer"/>
    <property type="match status" value="10"/>
</dbReference>
<dbReference type="SUPFAM" id="SSF117074">
    <property type="entry name" value="Hypothetical protein PA1324"/>
    <property type="match status" value="1"/>
</dbReference>
<evidence type="ECO:0000256" key="2">
    <source>
        <dbReference type="SAM" id="MobiDB-lite"/>
    </source>
</evidence>
<dbReference type="PANTHER" id="PTHR19325:SF575">
    <property type="entry name" value="LOCOMOTION-RELATED PROTEIN HIKARU GENKI"/>
    <property type="match status" value="1"/>
</dbReference>
<dbReference type="InterPro" id="IPR048051">
    <property type="entry name" value="BapA-like_prefix-like"/>
</dbReference>
<dbReference type="InterPro" id="IPR050350">
    <property type="entry name" value="Compl-Cell_Adhes-Reg"/>
</dbReference>
<name>Q6D875_PECAS</name>
<evidence type="ECO:0000313" key="5">
    <source>
        <dbReference type="EMBL" id="CAG74010.1"/>
    </source>
</evidence>
<evidence type="ECO:0008006" key="7">
    <source>
        <dbReference type="Google" id="ProtNLM"/>
    </source>
</evidence>
<dbReference type="HOGENOM" id="CLU_295073_0_0_6"/>
<feature type="domain" description="Biofilm-associated protein BapA-like prefix-like" evidence="4">
    <location>
        <begin position="10"/>
        <end position="108"/>
    </location>
</feature>
<dbReference type="NCBIfam" id="NF012196">
    <property type="entry name" value="Ig_like_ice"/>
    <property type="match status" value="4"/>
</dbReference>
<feature type="domain" description="Bacterial Ig-like" evidence="3">
    <location>
        <begin position="419"/>
        <end position="482"/>
    </location>
</feature>
<dbReference type="NCBIfam" id="NF033677">
    <property type="entry name" value="biofilm_BapA_N"/>
    <property type="match status" value="1"/>
</dbReference>
<dbReference type="EMBL" id="BX950851">
    <property type="protein sequence ID" value="CAG74010.1"/>
    <property type="molecule type" value="Genomic_DNA"/>
</dbReference>
<reference evidence="5" key="1">
    <citation type="submission" date="2004-02" db="EMBL/GenBank/DDBJ databases">
        <title>The genome sequence of the enterobacterial phytopathogen Erwinia carotovora subsp. atroseptica SCRI1043 and functional genomic identification of novel virulence factors.</title>
        <authorList>
            <person name="Bell K.S."/>
            <person name="Sebaihia M."/>
            <person name="Pritchard L."/>
            <person name="Holden M."/>
            <person name="Hyman L.J."/>
            <person name="Holeva M.C."/>
            <person name="Thomson N.R."/>
            <person name="Bentley S.D."/>
            <person name="Churcher C."/>
            <person name="Mungall K."/>
            <person name="Atkin R."/>
            <person name="Bason N."/>
            <person name="Brooks K."/>
            <person name="Chillingworth T."/>
            <person name="Clark K."/>
            <person name="Doggett J."/>
            <person name="Fraser A."/>
            <person name="Hance Z."/>
            <person name="Hauser H."/>
            <person name="Jagels K."/>
            <person name="Moule S."/>
            <person name="Norbertczak H."/>
            <person name="Ormond D."/>
            <person name="Price C."/>
            <person name="Quail M.A."/>
            <person name="Sanders M."/>
            <person name="Walker D."/>
            <person name="Whitehead S."/>
            <person name="Salmond G.P.C."/>
            <person name="Birch P.R.J."/>
            <person name="Barrell B.G."/>
            <person name="Parkhill J."/>
            <person name="Toth I.K."/>
        </authorList>
    </citation>
    <scope>NUCLEOTIDE SEQUENCE</scope>
    <source>
        <strain evidence="5">SCRI1043</strain>
    </source>
</reference>
<evidence type="ECO:0000259" key="3">
    <source>
        <dbReference type="Pfam" id="PF19077"/>
    </source>
</evidence>
<dbReference type="InterPro" id="IPR013783">
    <property type="entry name" value="Ig-like_fold"/>
</dbReference>
<feature type="domain" description="Bacterial Ig-like" evidence="3">
    <location>
        <begin position="724"/>
        <end position="787"/>
    </location>
</feature>
<dbReference type="GeneID" id="70041542"/>
<keyword evidence="1" id="KW-0768">Sushi</keyword>
<feature type="domain" description="Bacterial Ig-like" evidence="3">
    <location>
        <begin position="319"/>
        <end position="381"/>
    </location>
</feature>
<protein>
    <recommendedName>
        <fullName evidence="7">Large repetitive protein</fullName>
    </recommendedName>
</protein>
<feature type="domain" description="Bacterial Ig-like" evidence="3">
    <location>
        <begin position="1111"/>
        <end position="1186"/>
    </location>
</feature>
<keyword evidence="6" id="KW-1185">Reference proteome</keyword>
<dbReference type="InterPro" id="IPR049826">
    <property type="entry name" value="Ig-like_ice"/>
</dbReference>
<sequence>MSDMNIIAGNVNILSRHNGQFIENVPQGTRNVELLESSTVRINGTPDIVSRYERVGNDLILHMNDGTTIRYESFFTLDSAGYHSELVFDDGTRLIHAQFSGAAAGEGAALTAEAVAITPEYATLGDLTSLLIGSTTSTLTTATLGSILGAVALGGAAVAGVAVAVASSSNDTTTTPPPQPPQPPQPEPLTIDAFAGNNGLNRTEIGQPHILSGKTTGVSAGQTVTITLNGVVYTTTTAADGSWQFSLPADAFTGLEDGIYSLKVSVPGANGIIHEKTLDLTIDTLPPHLTVDKFTGDNYLTVGELANGQVLNGTGEVGQNVTITFNGKTYTTTINAAGNWTLTVPAADLRVLSEGEHALSFTVSDSAGNITVVNRTIIVDTTPPELSLSPFTGNNLITADELQSSQFISGTASLSDVGQTVTVTFNGITYTTTVESDGAWSVFIPSGDIQALTNGSYSLVASLTDKAGNTTTLPPQTITVDTNAEAVNISIISFDNRLNAVEAGQPLTIDGTTANVAAGQTVTVSLTVAGVVKTYTATTGADGTWSVDIPSADLLALTDGSNTITASVQGISGETVTVDHTLDVHINTLPSITLTPPFTDGVLNGAEAAQDQVISGETGISGRGQTVSLTIGGYYVAGTVDANGHWTVTIPKDVLQNLPSDNISVLEIVVRDIAGNETIVTQNISVDTTPPTLTVSAIAQDNILNGMELAVDQIVSGTASLSEAGRTVTVTLNAKPYTATVGSDGNWSVTLPTADLVAIADGNQNLTVTLTDAAGNTTTVTRPLTIDSGATTAPTITINNVADDNVIDGAEAKVSQQLSGTTANVEAGQVVTISLNGKTYLATVQSGGVWSINVSTADIALLADGPHSISVNVSNKSGNAASGSRDINVDKSGDSIAINIISSDNLLSRAESLQPLAISGNTANVPAGQTVTVTLNGKNYTTAVATDGSWTLQIPSADLQLLSDGSATVTATVNIAGGTAVTDNQSLGVHIHTLPQPTIDTPFGNGSLNGTEALVSQTITGHTGISGAGQSVILSLGGKSYTGTVDAAGNWKVTVPAADLQQLPEGNNSLLVTAQDAAGNQAGHTFVSRTDFTSPTLTIGTIAGDDTINLVESQSNQTINGTASISEAGRTVIITFDGQFYTGVVAANGNWSINLPTAALRGMADGSYTLSASLTDAVGNTTSVEKSITLSADPAFQPTIFVNAFVDENNLISAADLKVSQWLTGTSSNVETGQVATFSLTKNSTLPPSRVVAIGG</sequence>
<evidence type="ECO:0000259" key="4">
    <source>
        <dbReference type="Pfam" id="PF22783"/>
    </source>
</evidence>
<proteinExistence type="predicted"/>
<dbReference type="KEGG" id="eca:ECA1100"/>
<evidence type="ECO:0000256" key="1">
    <source>
        <dbReference type="ARBA" id="ARBA00022659"/>
    </source>
</evidence>
<feature type="domain" description="Bacterial Ig-like" evidence="3">
    <location>
        <begin position="219"/>
        <end position="284"/>
    </location>
</feature>
<dbReference type="PANTHER" id="PTHR19325">
    <property type="entry name" value="COMPLEMENT COMPONENT-RELATED SUSHI DOMAIN-CONTAINING"/>
    <property type="match status" value="1"/>
</dbReference>
<dbReference type="InterPro" id="IPR044016">
    <property type="entry name" value="Big_13"/>
</dbReference>
<evidence type="ECO:0000313" key="6">
    <source>
        <dbReference type="Proteomes" id="UP000007966"/>
    </source>
</evidence>
<dbReference type="STRING" id="218491.ECA1100"/>
<feature type="compositionally biased region" description="Pro residues" evidence="2">
    <location>
        <begin position="175"/>
        <end position="187"/>
    </location>
</feature>
<dbReference type="AlphaFoldDB" id="Q6D875"/>
<dbReference type="Pfam" id="PF22783">
    <property type="entry name" value="BapA_N"/>
    <property type="match status" value="1"/>
</dbReference>
<dbReference type="Proteomes" id="UP000007966">
    <property type="component" value="Chromosome"/>
</dbReference>
<feature type="region of interest" description="Disordered" evidence="2">
    <location>
        <begin position="168"/>
        <end position="188"/>
    </location>
</feature>
<dbReference type="RefSeq" id="WP_011092697.1">
    <property type="nucleotide sequence ID" value="NC_004547.2"/>
</dbReference>
<feature type="domain" description="Bacterial Ig-like" evidence="3">
    <location>
        <begin position="827"/>
        <end position="890"/>
    </location>
</feature>